<evidence type="ECO:0000313" key="3">
    <source>
        <dbReference type="Proteomes" id="UP000343335"/>
    </source>
</evidence>
<accession>A0A5E4RF09</accession>
<proteinExistence type="predicted"/>
<dbReference type="AlphaFoldDB" id="A0A5E4RF09"/>
<evidence type="ECO:0008006" key="4">
    <source>
        <dbReference type="Google" id="ProtNLM"/>
    </source>
</evidence>
<keyword evidence="1" id="KW-1133">Transmembrane helix</keyword>
<dbReference type="InterPro" id="IPR025489">
    <property type="entry name" value="DUF4381"/>
</dbReference>
<gene>
    <name evidence="2" type="ORF">PCO31010_00150</name>
</gene>
<evidence type="ECO:0000313" key="2">
    <source>
        <dbReference type="EMBL" id="VVD61900.1"/>
    </source>
</evidence>
<protein>
    <recommendedName>
        <fullName evidence="4">DUF4381 domain-containing protein</fullName>
    </recommendedName>
</protein>
<reference evidence="2 3" key="1">
    <citation type="submission" date="2019-08" db="EMBL/GenBank/DDBJ databases">
        <authorList>
            <person name="Peeters C."/>
        </authorList>
    </citation>
    <scope>NUCLEOTIDE SEQUENCE [LARGE SCALE GENOMIC DNA]</scope>
    <source>
        <strain evidence="2 3">LMG 31010</strain>
    </source>
</reference>
<organism evidence="2 3">
    <name type="scientific">Pandoraea commovens</name>
    <dbReference type="NCBI Taxonomy" id="2508289"/>
    <lineage>
        <taxon>Bacteria</taxon>
        <taxon>Pseudomonadati</taxon>
        <taxon>Pseudomonadota</taxon>
        <taxon>Betaproteobacteria</taxon>
        <taxon>Burkholderiales</taxon>
        <taxon>Burkholderiaceae</taxon>
        <taxon>Pandoraea</taxon>
    </lineage>
</organism>
<sequence length="191" mass="21087">MSTTWVLAQTATPVPNVADDMPNDAPDTMDASLALTGLDELSLPPPVSYAPQTWGWGVVALLLLLGMAWCGWRAWRRYRRDRYRRLALAELETLASMTRDPARRTIAVASLAALLKRTALAAYPGAGVGRLRGAAWIEFLNGHRGHFVVADGHYLAMASYAPRGVDDTPQGDIDALMQRARQWIRDHHVEV</sequence>
<dbReference type="RefSeq" id="WP_246184373.1">
    <property type="nucleotide sequence ID" value="NZ_CABPSA010000001.1"/>
</dbReference>
<keyword evidence="1" id="KW-0472">Membrane</keyword>
<name>A0A5E4RF09_9BURK</name>
<keyword evidence="1" id="KW-0812">Transmembrane</keyword>
<evidence type="ECO:0000256" key="1">
    <source>
        <dbReference type="SAM" id="Phobius"/>
    </source>
</evidence>
<feature type="transmembrane region" description="Helical" evidence="1">
    <location>
        <begin position="54"/>
        <end position="75"/>
    </location>
</feature>
<dbReference type="Proteomes" id="UP000343335">
    <property type="component" value="Unassembled WGS sequence"/>
</dbReference>
<dbReference type="Pfam" id="PF14316">
    <property type="entry name" value="DUF4381"/>
    <property type="match status" value="1"/>
</dbReference>
<dbReference type="EMBL" id="CABPSA010000001">
    <property type="protein sequence ID" value="VVD61900.1"/>
    <property type="molecule type" value="Genomic_DNA"/>
</dbReference>